<evidence type="ECO:0000313" key="2">
    <source>
        <dbReference type="Proteomes" id="UP001230289"/>
    </source>
</evidence>
<dbReference type="Proteomes" id="UP001230289">
    <property type="component" value="Unassembled WGS sequence"/>
</dbReference>
<dbReference type="EMBL" id="JAVFCB010000009">
    <property type="protein sequence ID" value="MDQ4215258.1"/>
    <property type="molecule type" value="Genomic_DNA"/>
</dbReference>
<sequence length="69" mass="8074">MDGTDQLYLSIPVSNGLVDYEEFYELSRIEYDRLLGSPQEAARFAEQCRRHEQDDRLIQKPGWNRGTPV</sequence>
<organism evidence="1 2">
    <name type="scientific">Microbacterium capsulatum</name>
    <dbReference type="NCBI Taxonomy" id="3041921"/>
    <lineage>
        <taxon>Bacteria</taxon>
        <taxon>Bacillati</taxon>
        <taxon>Actinomycetota</taxon>
        <taxon>Actinomycetes</taxon>
        <taxon>Micrococcales</taxon>
        <taxon>Microbacteriaceae</taxon>
        <taxon>Microbacterium</taxon>
    </lineage>
</organism>
<gene>
    <name evidence="1" type="ORF">RBR11_15175</name>
</gene>
<dbReference type="RefSeq" id="WP_308490212.1">
    <property type="nucleotide sequence ID" value="NZ_JAVFCB010000009.1"/>
</dbReference>
<reference evidence="1 2" key="1">
    <citation type="submission" date="2023-08" db="EMBL/GenBank/DDBJ databases">
        <title>Microbacterium sp. nov., isolated from a waste landfill.</title>
        <authorList>
            <person name="Wen W."/>
        </authorList>
    </citation>
    <scope>NUCLEOTIDE SEQUENCE [LARGE SCALE GENOMIC DNA]</scope>
    <source>
        <strain evidence="1 2">ASV81</strain>
    </source>
</reference>
<comment type="caution">
    <text evidence="1">The sequence shown here is derived from an EMBL/GenBank/DDBJ whole genome shotgun (WGS) entry which is preliminary data.</text>
</comment>
<accession>A0ABU0XJG2</accession>
<protein>
    <submittedName>
        <fullName evidence="1">Uncharacterized protein</fullName>
    </submittedName>
</protein>
<evidence type="ECO:0000313" key="1">
    <source>
        <dbReference type="EMBL" id="MDQ4215258.1"/>
    </source>
</evidence>
<keyword evidence="2" id="KW-1185">Reference proteome</keyword>
<name>A0ABU0XJG2_9MICO</name>
<proteinExistence type="predicted"/>